<feature type="compositionally biased region" description="Basic residues" evidence="2">
    <location>
        <begin position="220"/>
        <end position="229"/>
    </location>
</feature>
<accession>A0A1K2HN60</accession>
<evidence type="ECO:0000313" key="3">
    <source>
        <dbReference type="EMBL" id="SFZ78001.1"/>
    </source>
</evidence>
<feature type="region of interest" description="Disordered" evidence="2">
    <location>
        <begin position="207"/>
        <end position="236"/>
    </location>
</feature>
<dbReference type="Proteomes" id="UP000186513">
    <property type="component" value="Unassembled WGS sequence"/>
</dbReference>
<dbReference type="EMBL" id="FPKR01000011">
    <property type="protein sequence ID" value="SFZ78001.1"/>
    <property type="molecule type" value="Genomic_DNA"/>
</dbReference>
<dbReference type="RefSeq" id="WP_072429214.1">
    <property type="nucleotide sequence ID" value="NZ_FPKR01000011.1"/>
</dbReference>
<protein>
    <submittedName>
        <fullName evidence="3">Uncharacterized protein</fullName>
    </submittedName>
</protein>
<keyword evidence="1" id="KW-0175">Coiled coil</keyword>
<evidence type="ECO:0000256" key="1">
    <source>
        <dbReference type="SAM" id="Coils"/>
    </source>
</evidence>
<sequence length="236" mass="26211">MLTNPQVIERLQTQANTVLAARQAFEAKRDEVTALRAEIALHRKGAEAADSEARGIREETAGLLRALAGQLTKHFRDLKAKERAAYTLAEDFRELVANLELMLEEAEDDARGLLASYLTKANHLRVAYADALIEEGLATLPPALIAGMRFKATSLEAEDRWAAWKQFTFSTANQHAFAQLTDKLPAALNRQVQFEDSPIEDALHLQDRAGIEPETSPAARARRNQQRAQRKAELAS</sequence>
<name>A0A1K2HN60_9NEIS</name>
<evidence type="ECO:0000256" key="2">
    <source>
        <dbReference type="SAM" id="MobiDB-lite"/>
    </source>
</evidence>
<feature type="coiled-coil region" evidence="1">
    <location>
        <begin position="89"/>
        <end position="116"/>
    </location>
</feature>
<proteinExistence type="predicted"/>
<keyword evidence="4" id="KW-1185">Reference proteome</keyword>
<evidence type="ECO:0000313" key="4">
    <source>
        <dbReference type="Proteomes" id="UP000186513"/>
    </source>
</evidence>
<gene>
    <name evidence="3" type="ORF">SAMN02745887_02706</name>
</gene>
<dbReference type="AlphaFoldDB" id="A0A1K2HN60"/>
<reference evidence="3 4" key="1">
    <citation type="submission" date="2016-11" db="EMBL/GenBank/DDBJ databases">
        <authorList>
            <person name="Jaros S."/>
            <person name="Januszkiewicz K."/>
            <person name="Wedrychowicz H."/>
        </authorList>
    </citation>
    <scope>NUCLEOTIDE SEQUENCE [LARGE SCALE GENOMIC DNA]</scope>
    <source>
        <strain evidence="3 4">DSM 18899</strain>
    </source>
</reference>
<dbReference type="OrthoDB" id="8967213at2"/>
<organism evidence="3 4">
    <name type="scientific">Chitinimonas taiwanensis DSM 18899</name>
    <dbReference type="NCBI Taxonomy" id="1121279"/>
    <lineage>
        <taxon>Bacteria</taxon>
        <taxon>Pseudomonadati</taxon>
        <taxon>Pseudomonadota</taxon>
        <taxon>Betaproteobacteria</taxon>
        <taxon>Neisseriales</taxon>
        <taxon>Chitinibacteraceae</taxon>
        <taxon>Chitinimonas</taxon>
    </lineage>
</organism>